<dbReference type="EMBL" id="ML003152">
    <property type="protein sequence ID" value="RKP34570.1"/>
    <property type="molecule type" value="Genomic_DNA"/>
</dbReference>
<dbReference type="SUPFAM" id="SSF51366">
    <property type="entry name" value="Ribulose-phoshate binding barrel"/>
    <property type="match status" value="1"/>
</dbReference>
<dbReference type="PANTHER" id="PTHR48077:SF3">
    <property type="entry name" value="TRYPTOPHAN SYNTHASE"/>
    <property type="match status" value="1"/>
</dbReference>
<dbReference type="NCBIfam" id="TIGR00263">
    <property type="entry name" value="trpB"/>
    <property type="match status" value="1"/>
</dbReference>
<evidence type="ECO:0000256" key="13">
    <source>
        <dbReference type="RuleBase" id="RU003663"/>
    </source>
</evidence>
<evidence type="ECO:0000256" key="1">
    <source>
        <dbReference type="ARBA" id="ARBA00001933"/>
    </source>
</evidence>
<dbReference type="FunFam" id="3.40.50.1100:FF:000001">
    <property type="entry name" value="Tryptophan synthase beta chain"/>
    <property type="match status" value="1"/>
</dbReference>
<evidence type="ECO:0000256" key="9">
    <source>
        <dbReference type="ARBA" id="ARBA00022898"/>
    </source>
</evidence>
<evidence type="ECO:0000256" key="3">
    <source>
        <dbReference type="ARBA" id="ARBA00005761"/>
    </source>
</evidence>
<evidence type="ECO:0000259" key="14">
    <source>
        <dbReference type="Pfam" id="PF00291"/>
    </source>
</evidence>
<dbReference type="AlphaFoldDB" id="A0A4P9ZQB6"/>
<dbReference type="InterPro" id="IPR013785">
    <property type="entry name" value="Aldolase_TIM"/>
</dbReference>
<evidence type="ECO:0000256" key="11">
    <source>
        <dbReference type="ARBA" id="ARBA00023239"/>
    </source>
</evidence>
<dbReference type="HAMAP" id="MF_00133">
    <property type="entry name" value="Trp_synth_beta"/>
    <property type="match status" value="1"/>
</dbReference>
<feature type="domain" description="Tryptophan synthase beta chain-like PALP" evidence="14">
    <location>
        <begin position="340"/>
        <end position="664"/>
    </location>
</feature>
<comment type="catalytic activity">
    <reaction evidence="12 13">
        <text>(1S,2R)-1-C-(indol-3-yl)glycerol 3-phosphate + L-serine = D-glyceraldehyde 3-phosphate + L-tryptophan + H2O</text>
        <dbReference type="Rhea" id="RHEA:10532"/>
        <dbReference type="ChEBI" id="CHEBI:15377"/>
        <dbReference type="ChEBI" id="CHEBI:33384"/>
        <dbReference type="ChEBI" id="CHEBI:57912"/>
        <dbReference type="ChEBI" id="CHEBI:58866"/>
        <dbReference type="ChEBI" id="CHEBI:59776"/>
        <dbReference type="EC" id="4.2.1.20"/>
    </reaction>
</comment>
<dbReference type="FunFam" id="3.40.50.1100:FF:000004">
    <property type="entry name" value="Tryptophan synthase beta chain"/>
    <property type="match status" value="1"/>
</dbReference>
<dbReference type="SUPFAM" id="SSF53686">
    <property type="entry name" value="Tryptophan synthase beta subunit-like PLP-dependent enzymes"/>
    <property type="match status" value="1"/>
</dbReference>
<evidence type="ECO:0000256" key="7">
    <source>
        <dbReference type="ARBA" id="ARBA00022605"/>
    </source>
</evidence>
<dbReference type="PROSITE" id="PS00168">
    <property type="entry name" value="TRP_SYNTHASE_BETA"/>
    <property type="match status" value="1"/>
</dbReference>
<dbReference type="InterPro" id="IPR006653">
    <property type="entry name" value="Trp_synth_b_CS"/>
</dbReference>
<name>A0A4P9ZQB6_9FUNG</name>
<keyword evidence="11 13" id="KW-0456">Lyase</keyword>
<dbReference type="UniPathway" id="UPA00035">
    <property type="reaction ID" value="UER00044"/>
</dbReference>
<dbReference type="CDD" id="cd06446">
    <property type="entry name" value="Trp-synth_B"/>
    <property type="match status" value="1"/>
</dbReference>
<dbReference type="GO" id="GO:0005737">
    <property type="term" value="C:cytoplasm"/>
    <property type="evidence" value="ECO:0007669"/>
    <property type="project" value="TreeGrafter"/>
</dbReference>
<dbReference type="HAMAP" id="MF_00131">
    <property type="entry name" value="Trp_synth_alpha"/>
    <property type="match status" value="1"/>
</dbReference>
<evidence type="ECO:0000256" key="2">
    <source>
        <dbReference type="ARBA" id="ARBA00004733"/>
    </source>
</evidence>
<dbReference type="Proteomes" id="UP000268162">
    <property type="component" value="Unassembled WGS sequence"/>
</dbReference>
<keyword evidence="7 13" id="KW-0028">Amino-acid biosynthesis</keyword>
<sequence length="693" mass="74732">MAAQLKAAFTKCREQGRPALVTYITAGYPTADCTPDVLLAVQRGGADVIELGLPFTDPVADGPAIQVAHFVSLQNGTDLDRCLDMVKQARAAGLTVPVVLMGYYNPVYIYGEDRFVQKSVEAGAQGFIMVDLPPEEAASFRRTCVSHGMSYIPLVTPVTSRQRIARLAELADSFIYAVSRMGVTGARDQTSEELPAFLSRIREYATVPIAVGFGLSTPEHFRDVGEMADGAVVGSKLISLLKESKPENRCKAVEDFCRQMTSLAHPGRSTISPSAAATPSTASAAAASDLPDPARFGGFGGQYVPEALFNCLEELTAAYTEAKNDPAFWQEIEDLYDYTGRPSKLQFADRLTDHCQGAQIWLKREDLNHTGSHKINNAIGQILLAKRLGKTRIIAETGAGQHGVATATVCAKFGFECVVYMGSEDTRRQALNVFRMRLLGATVVPVSSGSCTLKDATNEAMRDWVTNVVNTHYIIGSAIGPHPFPTLVRDFQSVIGRETRQQLMAKIGKLPDAVVACVGGGSNAIGMFHPFIQEPTVRLIGVEAAGDGVDTDKHSATLTRGTLGVFHGTHTYLLQDANGQIMETHSISAGLDYPGVGPEHSFLHFTRRAEYVAASNKDCLTGFRALSQLEGIIPALESSHAVYAAMELAKTLPKEQNIVICVSGRGDKDVHTVTEVLPTLGPQIGWDLRLEDQ</sequence>
<protein>
    <recommendedName>
        <fullName evidence="6 13">Tryptophan synthase</fullName>
        <ecNumber evidence="5 13">4.2.1.20</ecNumber>
    </recommendedName>
</protein>
<dbReference type="InterPro" id="IPR018204">
    <property type="entry name" value="Trp_synthase_alpha_AS"/>
</dbReference>
<dbReference type="InterPro" id="IPR002028">
    <property type="entry name" value="Trp_synthase_suA"/>
</dbReference>
<evidence type="ECO:0000256" key="4">
    <source>
        <dbReference type="ARBA" id="ARBA00006095"/>
    </source>
</evidence>
<dbReference type="CDD" id="cd04724">
    <property type="entry name" value="Tryptophan_synthase_alpha"/>
    <property type="match status" value="1"/>
</dbReference>
<evidence type="ECO:0000313" key="15">
    <source>
        <dbReference type="EMBL" id="RKP34570.1"/>
    </source>
</evidence>
<evidence type="ECO:0000256" key="6">
    <source>
        <dbReference type="ARBA" id="ARBA00018724"/>
    </source>
</evidence>
<dbReference type="InterPro" id="IPR036052">
    <property type="entry name" value="TrpB-like_PALP_sf"/>
</dbReference>
<accession>A0A4P9ZQB6</accession>
<keyword evidence="10 13" id="KW-0057">Aromatic amino acid biosynthesis</keyword>
<dbReference type="Gene3D" id="3.40.50.1100">
    <property type="match status" value="2"/>
</dbReference>
<evidence type="ECO:0000256" key="8">
    <source>
        <dbReference type="ARBA" id="ARBA00022822"/>
    </source>
</evidence>
<gene>
    <name evidence="15" type="ORF">BJ085DRAFT_34822</name>
</gene>
<comment type="pathway">
    <text evidence="2 13">Amino-acid biosynthesis; L-tryptophan biosynthesis; L-tryptophan from chorismate: step 5/5.</text>
</comment>
<dbReference type="GO" id="GO:0004834">
    <property type="term" value="F:tryptophan synthase activity"/>
    <property type="evidence" value="ECO:0007669"/>
    <property type="project" value="UniProtKB-EC"/>
</dbReference>
<dbReference type="OrthoDB" id="10050244at2759"/>
<keyword evidence="9 13" id="KW-0663">Pyridoxal phosphate</keyword>
<dbReference type="Gene3D" id="3.20.20.70">
    <property type="entry name" value="Aldolase class I"/>
    <property type="match status" value="1"/>
</dbReference>
<comment type="similarity">
    <text evidence="4">In the N-terminal section; belongs to the TrpA family.</text>
</comment>
<dbReference type="FunFam" id="3.20.20.70:FF:000151">
    <property type="entry name" value="Tryptophan synthase"/>
    <property type="match status" value="1"/>
</dbReference>
<evidence type="ECO:0000313" key="16">
    <source>
        <dbReference type="Proteomes" id="UP000268162"/>
    </source>
</evidence>
<dbReference type="Pfam" id="PF00290">
    <property type="entry name" value="Trp_syntA"/>
    <property type="match status" value="1"/>
</dbReference>
<reference evidence="16" key="1">
    <citation type="journal article" date="2018" name="Nat. Microbiol.">
        <title>Leveraging single-cell genomics to expand the fungal tree of life.</title>
        <authorList>
            <person name="Ahrendt S.R."/>
            <person name="Quandt C.A."/>
            <person name="Ciobanu D."/>
            <person name="Clum A."/>
            <person name="Salamov A."/>
            <person name="Andreopoulos B."/>
            <person name="Cheng J.F."/>
            <person name="Woyke T."/>
            <person name="Pelin A."/>
            <person name="Henrissat B."/>
            <person name="Reynolds N.K."/>
            <person name="Benny G.L."/>
            <person name="Smith M.E."/>
            <person name="James T.Y."/>
            <person name="Grigoriev I.V."/>
        </authorList>
    </citation>
    <scope>NUCLEOTIDE SEQUENCE [LARGE SCALE GENOMIC DNA]</scope>
    <source>
        <strain evidence="16">RSA 468</strain>
    </source>
</reference>
<dbReference type="PANTHER" id="PTHR48077">
    <property type="entry name" value="TRYPTOPHAN SYNTHASE-RELATED"/>
    <property type="match status" value="1"/>
</dbReference>
<keyword evidence="16" id="KW-1185">Reference proteome</keyword>
<dbReference type="Pfam" id="PF00291">
    <property type="entry name" value="PALP"/>
    <property type="match status" value="1"/>
</dbReference>
<dbReference type="STRING" id="215637.A0A4P9ZQB6"/>
<dbReference type="EC" id="4.2.1.20" evidence="5 13"/>
<proteinExistence type="inferred from homology"/>
<dbReference type="NCBIfam" id="TIGR00262">
    <property type="entry name" value="trpA"/>
    <property type="match status" value="1"/>
</dbReference>
<comment type="cofactor">
    <cofactor evidence="1 13">
        <name>pyridoxal 5'-phosphate</name>
        <dbReference type="ChEBI" id="CHEBI:597326"/>
    </cofactor>
</comment>
<dbReference type="InterPro" id="IPR001926">
    <property type="entry name" value="TrpB-like_PALP"/>
</dbReference>
<dbReference type="InterPro" id="IPR006654">
    <property type="entry name" value="Trp_synth_beta"/>
</dbReference>
<dbReference type="PROSITE" id="PS00167">
    <property type="entry name" value="TRP_SYNTHASE_ALPHA"/>
    <property type="match status" value="1"/>
</dbReference>
<evidence type="ECO:0000256" key="5">
    <source>
        <dbReference type="ARBA" id="ARBA00012043"/>
    </source>
</evidence>
<dbReference type="InterPro" id="IPR011060">
    <property type="entry name" value="RibuloseP-bd_barrel"/>
</dbReference>
<evidence type="ECO:0000256" key="12">
    <source>
        <dbReference type="ARBA" id="ARBA00049047"/>
    </source>
</evidence>
<comment type="similarity">
    <text evidence="3">In the C-terminal section; belongs to the TrpB family.</text>
</comment>
<keyword evidence="8 13" id="KW-0822">Tryptophan biosynthesis</keyword>
<evidence type="ECO:0000256" key="10">
    <source>
        <dbReference type="ARBA" id="ARBA00023141"/>
    </source>
</evidence>
<dbReference type="InterPro" id="IPR023026">
    <property type="entry name" value="Trp_synth_beta/beta-like"/>
</dbReference>
<organism evidence="15 16">
    <name type="scientific">Dimargaris cristalligena</name>
    <dbReference type="NCBI Taxonomy" id="215637"/>
    <lineage>
        <taxon>Eukaryota</taxon>
        <taxon>Fungi</taxon>
        <taxon>Fungi incertae sedis</taxon>
        <taxon>Zoopagomycota</taxon>
        <taxon>Kickxellomycotina</taxon>
        <taxon>Dimargaritomycetes</taxon>
        <taxon>Dimargaritales</taxon>
        <taxon>Dimargaritaceae</taxon>
        <taxon>Dimargaris</taxon>
    </lineage>
</organism>